<evidence type="ECO:0000313" key="2">
    <source>
        <dbReference type="EMBL" id="CAB4909723.1"/>
    </source>
</evidence>
<dbReference type="EMBL" id="CAFBMC010000110">
    <property type="protein sequence ID" value="CAB4909723.1"/>
    <property type="molecule type" value="Genomic_DNA"/>
</dbReference>
<dbReference type="InterPro" id="IPR029045">
    <property type="entry name" value="ClpP/crotonase-like_dom_sf"/>
</dbReference>
<gene>
    <name evidence="2" type="ORF">UFOPK3495_01503</name>
    <name evidence="3" type="ORF">UFOPK4237_01526</name>
</gene>
<dbReference type="PANTHER" id="PTHR43684:SF4">
    <property type="entry name" value="ENOYL-COA HYDRATASE_ISOMERASE FAMILY PROTEIN (AFU_ORTHOLOGUE AFUA_1G01890)"/>
    <property type="match status" value="1"/>
</dbReference>
<sequence length="248" mass="26072">MSSTEGELLIDDVNGVRVLSLNRPHRLNAFTADAYFGLAQALGEAALDDAVSVVLIKGEGRAYCAGVDLFALGESTGDYFSRGIKAVVLALATFPKPIVAAVHGAIVGFGATMLLHVDIVLTADDAKWRFPFTELGTAPEAGSSFMLQKIVGERRAAELLLTSRWISGSEAAELGLATDAAPADQVHQMGQLVAEKLTSLHGPALVGAKALLRRGWAQEIADAIDRETQAAGEISRAIGGSGFAWEKK</sequence>
<name>A0A6J7GZA8_9ZZZZ</name>
<dbReference type="Gene3D" id="3.90.226.10">
    <property type="entry name" value="2-enoyl-CoA Hydratase, Chain A, domain 1"/>
    <property type="match status" value="1"/>
</dbReference>
<organism evidence="2">
    <name type="scientific">freshwater metagenome</name>
    <dbReference type="NCBI Taxonomy" id="449393"/>
    <lineage>
        <taxon>unclassified sequences</taxon>
        <taxon>metagenomes</taxon>
        <taxon>ecological metagenomes</taxon>
    </lineage>
</organism>
<comment type="similarity">
    <text evidence="1">Belongs to the enoyl-CoA hydratase/isomerase family.</text>
</comment>
<accession>A0A6J7GZA8</accession>
<dbReference type="Pfam" id="PF00378">
    <property type="entry name" value="ECH_1"/>
    <property type="match status" value="1"/>
</dbReference>
<dbReference type="EMBL" id="CAFBPZ010000139">
    <property type="protein sequence ID" value="CAB5042414.1"/>
    <property type="molecule type" value="Genomic_DNA"/>
</dbReference>
<reference evidence="2" key="1">
    <citation type="submission" date="2020-05" db="EMBL/GenBank/DDBJ databases">
        <authorList>
            <person name="Chiriac C."/>
            <person name="Salcher M."/>
            <person name="Ghai R."/>
            <person name="Kavagutti S V."/>
        </authorList>
    </citation>
    <scope>NUCLEOTIDE SEQUENCE</scope>
</reference>
<evidence type="ECO:0000313" key="3">
    <source>
        <dbReference type="EMBL" id="CAB5042414.1"/>
    </source>
</evidence>
<dbReference type="PANTHER" id="PTHR43684">
    <property type="match status" value="1"/>
</dbReference>
<proteinExistence type="inferred from homology"/>
<dbReference type="SUPFAM" id="SSF52096">
    <property type="entry name" value="ClpP/crotonase"/>
    <property type="match status" value="1"/>
</dbReference>
<protein>
    <submittedName>
        <fullName evidence="2">Unannotated protein</fullName>
    </submittedName>
</protein>
<dbReference type="AlphaFoldDB" id="A0A6J7GZA8"/>
<evidence type="ECO:0000256" key="1">
    <source>
        <dbReference type="ARBA" id="ARBA00005254"/>
    </source>
</evidence>
<dbReference type="InterPro" id="IPR051053">
    <property type="entry name" value="ECH/Chromodomain_protein"/>
</dbReference>
<dbReference type="CDD" id="cd06558">
    <property type="entry name" value="crotonase-like"/>
    <property type="match status" value="1"/>
</dbReference>
<dbReference type="InterPro" id="IPR001753">
    <property type="entry name" value="Enoyl-CoA_hydra/iso"/>
</dbReference>